<dbReference type="AlphaFoldDB" id="L9WE50"/>
<accession>L9WE50</accession>
<keyword evidence="3" id="KW-1185">Reference proteome</keyword>
<dbReference type="STRING" id="1230460.C495_05733"/>
<dbReference type="InterPro" id="IPR047792">
    <property type="entry name" value="Hvo_1808-like"/>
</dbReference>
<dbReference type="OrthoDB" id="85977at2157"/>
<dbReference type="RefSeq" id="WP_008160853.1">
    <property type="nucleotide sequence ID" value="NZ_AOHX01000029.1"/>
</dbReference>
<organism evidence="2 3">
    <name type="scientific">Natronorubrum sulfidifaciens JCM 14089</name>
    <dbReference type="NCBI Taxonomy" id="1230460"/>
    <lineage>
        <taxon>Archaea</taxon>
        <taxon>Methanobacteriati</taxon>
        <taxon>Methanobacteriota</taxon>
        <taxon>Stenosarchaea group</taxon>
        <taxon>Halobacteria</taxon>
        <taxon>Halobacteriales</taxon>
        <taxon>Natrialbaceae</taxon>
        <taxon>Natronorubrum</taxon>
    </lineage>
</organism>
<feature type="region of interest" description="Disordered" evidence="1">
    <location>
        <begin position="538"/>
        <end position="560"/>
    </location>
</feature>
<dbReference type="EMBL" id="AOHX01000029">
    <property type="protein sequence ID" value="ELY46583.1"/>
    <property type="molecule type" value="Genomic_DNA"/>
</dbReference>
<evidence type="ECO:0000256" key="1">
    <source>
        <dbReference type="SAM" id="MobiDB-lite"/>
    </source>
</evidence>
<dbReference type="PATRIC" id="fig|1230460.4.peg.1162"/>
<proteinExistence type="predicted"/>
<gene>
    <name evidence="2" type="ORF">C495_05733</name>
</gene>
<name>L9WE50_9EURY</name>
<evidence type="ECO:0000313" key="3">
    <source>
        <dbReference type="Proteomes" id="UP000011661"/>
    </source>
</evidence>
<evidence type="ECO:0000313" key="2">
    <source>
        <dbReference type="EMBL" id="ELY46583.1"/>
    </source>
</evidence>
<sequence length="560" mass="61337">MTATLTRTRLFVALVAISALVLTLAVAGGMVPGLSGDDSADRPADPTTEDTVGYVNGYWYDDTLPVDDRDGAVVDDAELEAVVSRSMARVEVIRELTFEDDVPVEVISREEFADDHDDVFLELSDDERLEQDVTYEALFMVDRDTDAEDALEAMYGGAVGGYYDPETDQVVLVSDNTETPELDEVILGHELLHALQDQQYDLTSYDRETIDQDAATNGLIEGDAVWVEDEYDQRCGADWDCLTPGDSHADQFGEVNWGLYMTLYQPYNDGPAYIDTLLEADDGWTAVNVAYDEPPTSSSTVIHTDDQREPVEITIDDRSSDDWDRLEVDGEPTTQTAGEAAMVSMFGADVHDRGQPSVIDADALLADGLSGYDYDQPYTDGWAGDELHLYVDADADNPEPADTGYVWETEWRSSEDAQQFLTGYLELLEIHDADPVDDRQDTYVVDDEFPGAYAIEHDGETVTIVRAPSVDDLEGIAAGVAPDGEDTLERVAVDDGDDADDENSDSLPGFAGPGAVFGISIGVLVARRNDGSVRGWIGRRTQLASAPERSDQYMTPPSKR</sequence>
<dbReference type="Proteomes" id="UP000011661">
    <property type="component" value="Unassembled WGS sequence"/>
</dbReference>
<comment type="caution">
    <text evidence="2">The sequence shown here is derived from an EMBL/GenBank/DDBJ whole genome shotgun (WGS) entry which is preliminary data.</text>
</comment>
<evidence type="ECO:0008006" key="4">
    <source>
        <dbReference type="Google" id="ProtNLM"/>
    </source>
</evidence>
<dbReference type="NCBIfam" id="NF038145">
    <property type="entry name" value="Hvo_1808_fam"/>
    <property type="match status" value="1"/>
</dbReference>
<protein>
    <recommendedName>
        <fullName evidence="4">PGF-CTERM sorting domain-containing protein</fullName>
    </recommendedName>
</protein>
<reference evidence="2 3" key="1">
    <citation type="journal article" date="2014" name="PLoS Genet.">
        <title>Phylogenetically driven sequencing of extremely halophilic archaea reveals strategies for static and dynamic osmo-response.</title>
        <authorList>
            <person name="Becker E.A."/>
            <person name="Seitzer P.M."/>
            <person name="Tritt A."/>
            <person name="Larsen D."/>
            <person name="Krusor M."/>
            <person name="Yao A.I."/>
            <person name="Wu D."/>
            <person name="Madern D."/>
            <person name="Eisen J.A."/>
            <person name="Darling A.E."/>
            <person name="Facciotti M.T."/>
        </authorList>
    </citation>
    <scope>NUCLEOTIDE SEQUENCE [LARGE SCALE GENOMIC DNA]</scope>
    <source>
        <strain evidence="2 3">JCM 14089</strain>
    </source>
</reference>
<dbReference type="eggNOG" id="arCOG02980">
    <property type="taxonomic scope" value="Archaea"/>
</dbReference>